<evidence type="ECO:0000256" key="2">
    <source>
        <dbReference type="SAM" id="MobiDB-lite"/>
    </source>
</evidence>
<evidence type="ECO:0008006" key="7">
    <source>
        <dbReference type="Google" id="ProtNLM"/>
    </source>
</evidence>
<feature type="region of interest" description="Disordered" evidence="2">
    <location>
        <begin position="309"/>
        <end position="354"/>
    </location>
</feature>
<dbReference type="InterPro" id="IPR013096">
    <property type="entry name" value="Cupin_2"/>
</dbReference>
<dbReference type="SUPFAM" id="SSF51182">
    <property type="entry name" value="RmlC-like cupins"/>
    <property type="match status" value="1"/>
</dbReference>
<dbReference type="PANTHER" id="PTHR35848:SF6">
    <property type="entry name" value="CUPIN TYPE-2 DOMAIN-CONTAINING PROTEIN"/>
    <property type="match status" value="1"/>
</dbReference>
<keyword evidence="1" id="KW-0479">Metal-binding</keyword>
<dbReference type="InterPro" id="IPR051610">
    <property type="entry name" value="GPI/OXD"/>
</dbReference>
<proteinExistence type="predicted"/>
<gene>
    <name evidence="5" type="ORF">Shyd_57810</name>
</gene>
<keyword evidence="6" id="KW-1185">Reference proteome</keyword>
<sequence length="392" mass="43370">MSRVAFTTFAILKKPYGNPEVQEFDDLTPPTFEQAERAAGFVARAKEDPGQSHLTNFQRDWGDWGKFEVPRFYTGGRTNETDSRASTLSLWADLDSVFAFVYDGLHRSTLSRRHEWFLKPEWPSYAAWWVPDDTTPTWADACARLEHLHDHGPSPFAFSFRRPFDADGAPTRLGSGRAARHRRLTPHTAPSQPLHQGVPLITRAFDRSAMSWSYEMHLQPMLSASDIEGLPFGSVFGSVPGHTVSKRHAHQDGEMFIVLAGRAVVLLGDEERELGPGQVCYLSPFGFHEIRNDHDEPFDIVSVYWEQHPERRRGPGQGAAARPAGRPDAGVLPAADAQRRPAPGSTSPDRTSAPTCWCARCAAWAATPGTSPAPTTTSPTWPPPPGCAARPR</sequence>
<feature type="compositionally biased region" description="Low complexity" evidence="2">
    <location>
        <begin position="318"/>
        <end position="330"/>
    </location>
</feature>
<organism evidence="5 6">
    <name type="scientific">Streptomyces hydrogenans</name>
    <dbReference type="NCBI Taxonomy" id="1873719"/>
    <lineage>
        <taxon>Bacteria</taxon>
        <taxon>Bacillati</taxon>
        <taxon>Actinomycetota</taxon>
        <taxon>Actinomycetes</taxon>
        <taxon>Kitasatosporales</taxon>
        <taxon>Streptomycetaceae</taxon>
        <taxon>Streptomyces</taxon>
    </lineage>
</organism>
<dbReference type="Proteomes" id="UP001052739">
    <property type="component" value="Unassembled WGS sequence"/>
</dbReference>
<dbReference type="InterPro" id="IPR014710">
    <property type="entry name" value="RmlC-like_jellyroll"/>
</dbReference>
<dbReference type="PANTHER" id="PTHR35848">
    <property type="entry name" value="OXALATE-BINDING PROTEIN"/>
    <property type="match status" value="1"/>
</dbReference>
<accession>A0ABQ3PHC3</accession>
<dbReference type="Gene3D" id="2.60.120.10">
    <property type="entry name" value="Jelly Rolls"/>
    <property type="match status" value="1"/>
</dbReference>
<name>A0ABQ3PHC3_9ACTN</name>
<feature type="domain" description="DUF3291" evidence="4">
    <location>
        <begin position="5"/>
        <end position="162"/>
    </location>
</feature>
<dbReference type="InterPro" id="IPR021708">
    <property type="entry name" value="DUF3291"/>
</dbReference>
<evidence type="ECO:0000313" key="5">
    <source>
        <dbReference type="EMBL" id="GHI24410.1"/>
    </source>
</evidence>
<evidence type="ECO:0000313" key="6">
    <source>
        <dbReference type="Proteomes" id="UP001052739"/>
    </source>
</evidence>
<evidence type="ECO:0000259" key="4">
    <source>
        <dbReference type="Pfam" id="PF11695"/>
    </source>
</evidence>
<protein>
    <recommendedName>
        <fullName evidence="7">Cupin domain-containing protein</fullName>
    </recommendedName>
</protein>
<feature type="compositionally biased region" description="Low complexity" evidence="2">
    <location>
        <begin position="368"/>
        <end position="379"/>
    </location>
</feature>
<comment type="caution">
    <text evidence="5">The sequence shown here is derived from an EMBL/GenBank/DDBJ whole genome shotgun (WGS) entry which is preliminary data.</text>
</comment>
<evidence type="ECO:0000256" key="1">
    <source>
        <dbReference type="ARBA" id="ARBA00022723"/>
    </source>
</evidence>
<feature type="domain" description="Cupin type-2" evidence="3">
    <location>
        <begin position="240"/>
        <end position="304"/>
    </location>
</feature>
<dbReference type="EMBL" id="BNDW01000055">
    <property type="protein sequence ID" value="GHI24410.1"/>
    <property type="molecule type" value="Genomic_DNA"/>
</dbReference>
<feature type="region of interest" description="Disordered" evidence="2">
    <location>
        <begin position="368"/>
        <end position="392"/>
    </location>
</feature>
<dbReference type="Pfam" id="PF07883">
    <property type="entry name" value="Cupin_2"/>
    <property type="match status" value="1"/>
</dbReference>
<evidence type="ECO:0000259" key="3">
    <source>
        <dbReference type="Pfam" id="PF07883"/>
    </source>
</evidence>
<dbReference type="Pfam" id="PF11695">
    <property type="entry name" value="DUF3291"/>
    <property type="match status" value="1"/>
</dbReference>
<dbReference type="InterPro" id="IPR011051">
    <property type="entry name" value="RmlC_Cupin_sf"/>
</dbReference>
<feature type="region of interest" description="Disordered" evidence="2">
    <location>
        <begin position="173"/>
        <end position="195"/>
    </location>
</feature>
<dbReference type="RefSeq" id="WP_226652297.1">
    <property type="nucleotide sequence ID" value="NZ_BNDW01000055.1"/>
</dbReference>
<reference evidence="5" key="1">
    <citation type="submission" date="2024-05" db="EMBL/GenBank/DDBJ databases">
        <title>Whole genome shotgun sequence of Streptomyces hydrogenans NBRC 13475.</title>
        <authorList>
            <person name="Komaki H."/>
            <person name="Tamura T."/>
        </authorList>
    </citation>
    <scope>NUCLEOTIDE SEQUENCE</scope>
    <source>
        <strain evidence="5">NBRC 13475</strain>
    </source>
</reference>